<accession>A0A167XCW4</accession>
<dbReference type="EMBL" id="AZHB01000009">
    <property type="protein sequence ID" value="OAA64819.1"/>
    <property type="molecule type" value="Genomic_DNA"/>
</dbReference>
<name>A0A167XCW4_CORFA</name>
<dbReference type="GO" id="GO:0016747">
    <property type="term" value="F:acyltransferase activity, transferring groups other than amino-acyl groups"/>
    <property type="evidence" value="ECO:0007669"/>
    <property type="project" value="InterPro"/>
</dbReference>
<feature type="domain" description="N-acetyltransferase" evidence="3">
    <location>
        <begin position="12"/>
        <end position="170"/>
    </location>
</feature>
<keyword evidence="5" id="KW-1185">Reference proteome</keyword>
<dbReference type="InterPro" id="IPR016181">
    <property type="entry name" value="Acyl_CoA_acyltransferase"/>
</dbReference>
<reference evidence="4 5" key="1">
    <citation type="journal article" date="2016" name="Genome Biol. Evol.">
        <title>Divergent and convergent evolution of fungal pathogenicity.</title>
        <authorList>
            <person name="Shang Y."/>
            <person name="Xiao G."/>
            <person name="Zheng P."/>
            <person name="Cen K."/>
            <person name="Zhan S."/>
            <person name="Wang C."/>
        </authorList>
    </citation>
    <scope>NUCLEOTIDE SEQUENCE [LARGE SCALE GENOMIC DNA]</scope>
    <source>
        <strain evidence="4 5">ARSEF 2679</strain>
    </source>
</reference>
<dbReference type="PANTHER" id="PTHR43877">
    <property type="entry name" value="AMINOALKYLPHOSPHONATE N-ACETYLTRANSFERASE-RELATED-RELATED"/>
    <property type="match status" value="1"/>
</dbReference>
<evidence type="ECO:0000313" key="5">
    <source>
        <dbReference type="Proteomes" id="UP000076744"/>
    </source>
</evidence>
<gene>
    <name evidence="4" type="ORF">ISF_04229</name>
</gene>
<dbReference type="GeneID" id="30020521"/>
<dbReference type="Proteomes" id="UP000076744">
    <property type="component" value="Unassembled WGS sequence"/>
</dbReference>
<evidence type="ECO:0000256" key="2">
    <source>
        <dbReference type="ARBA" id="ARBA00023315"/>
    </source>
</evidence>
<organism evidence="4 5">
    <name type="scientific">Cordyceps fumosorosea (strain ARSEF 2679)</name>
    <name type="common">Isaria fumosorosea</name>
    <dbReference type="NCBI Taxonomy" id="1081104"/>
    <lineage>
        <taxon>Eukaryota</taxon>
        <taxon>Fungi</taxon>
        <taxon>Dikarya</taxon>
        <taxon>Ascomycota</taxon>
        <taxon>Pezizomycotina</taxon>
        <taxon>Sordariomycetes</taxon>
        <taxon>Hypocreomycetidae</taxon>
        <taxon>Hypocreales</taxon>
        <taxon>Cordycipitaceae</taxon>
        <taxon>Cordyceps</taxon>
    </lineage>
</organism>
<comment type="caution">
    <text evidence="4">The sequence shown here is derived from an EMBL/GenBank/DDBJ whole genome shotgun (WGS) entry which is preliminary data.</text>
</comment>
<dbReference type="CDD" id="cd04301">
    <property type="entry name" value="NAT_SF"/>
    <property type="match status" value="1"/>
</dbReference>
<dbReference type="Pfam" id="PF00583">
    <property type="entry name" value="Acetyltransf_1"/>
    <property type="match status" value="1"/>
</dbReference>
<dbReference type="InterPro" id="IPR000182">
    <property type="entry name" value="GNAT_dom"/>
</dbReference>
<dbReference type="RefSeq" id="XP_018704791.1">
    <property type="nucleotide sequence ID" value="XM_018847835.1"/>
</dbReference>
<keyword evidence="2" id="KW-0012">Acyltransferase</keyword>
<dbReference type="PROSITE" id="PS51186">
    <property type="entry name" value="GNAT"/>
    <property type="match status" value="1"/>
</dbReference>
<dbReference type="Gene3D" id="3.40.630.30">
    <property type="match status" value="1"/>
</dbReference>
<dbReference type="InterPro" id="IPR050832">
    <property type="entry name" value="Bact_Acetyltransf"/>
</dbReference>
<evidence type="ECO:0000313" key="4">
    <source>
        <dbReference type="EMBL" id="OAA64819.1"/>
    </source>
</evidence>
<evidence type="ECO:0000259" key="3">
    <source>
        <dbReference type="PROSITE" id="PS51186"/>
    </source>
</evidence>
<protein>
    <submittedName>
        <fullName evidence="4">Acetyltransferase</fullName>
    </submittedName>
</protein>
<evidence type="ECO:0000256" key="1">
    <source>
        <dbReference type="ARBA" id="ARBA00022679"/>
    </source>
</evidence>
<keyword evidence="1 4" id="KW-0808">Transferase</keyword>
<sequence>MSISLQATTRMATLRQPQPSEAALLTELALAAKAYWGYSAAFMASARAELAITASDISQNANYMRVAVLPGKEGPESQEEIVAVCRITLIDDAEAELSYLWVSPAHMGRGLGRLLWEDAVRRAGDSGVGRLTLDADPHAESFHIRMGAQRCGEVPSGSVPGRVLPRLVVDVPRALATMQARQAMNAAA</sequence>
<dbReference type="AlphaFoldDB" id="A0A167XCW4"/>
<proteinExistence type="predicted"/>
<dbReference type="OrthoDB" id="4869094at2759"/>
<dbReference type="SUPFAM" id="SSF55729">
    <property type="entry name" value="Acyl-CoA N-acyltransferases (Nat)"/>
    <property type="match status" value="1"/>
</dbReference>